<feature type="region of interest" description="Disordered" evidence="2">
    <location>
        <begin position="303"/>
        <end position="347"/>
    </location>
</feature>
<keyword evidence="1" id="KW-0175">Coiled coil</keyword>
<sequence>MAQNLRKSTNGTNNENENVMAVEVEVHKHPEQVDQGVSRKRLFSGNNPTSQSPVLKRSKNDKYLTESDSDSDAEYIDNSTIFRMFNSLSSQMTGLSDQYNELKDRILTIEANLEAKLSQKFKSVLDTRFEVELSDVKAEVTANIAVVRSEVNKKCDEMGKLYAEAVSCNLMGKQESTSVIVKMLPEDRNEDKNKDITKNRVDALVRDGLRFRDVRVKEAERKKKNGTGRNPGIVKVTFETKEQKEKVLKEKQKLKQSKEYRNVYIEEELTREQLNADSNMRTILKEIGKDKTYCVKNGQIKRRLNNGQSRGTGSYDSRESHERSEGWRTQNRRGNNYRGRGSRGGRR</sequence>
<dbReference type="Proteomes" id="UP001186944">
    <property type="component" value="Unassembled WGS sequence"/>
</dbReference>
<keyword evidence="4" id="KW-1185">Reference proteome</keyword>
<feature type="compositionally biased region" description="Polar residues" evidence="2">
    <location>
        <begin position="305"/>
        <end position="315"/>
    </location>
</feature>
<accession>A0AA88YPI6</accession>
<feature type="compositionally biased region" description="Polar residues" evidence="2">
    <location>
        <begin position="44"/>
        <end position="53"/>
    </location>
</feature>
<dbReference type="EMBL" id="VSWD01000001">
    <property type="protein sequence ID" value="KAK3109159.1"/>
    <property type="molecule type" value="Genomic_DNA"/>
</dbReference>
<organism evidence="3 4">
    <name type="scientific">Pinctada imbricata</name>
    <name type="common">Atlantic pearl-oyster</name>
    <name type="synonym">Pinctada martensii</name>
    <dbReference type="NCBI Taxonomy" id="66713"/>
    <lineage>
        <taxon>Eukaryota</taxon>
        <taxon>Metazoa</taxon>
        <taxon>Spiralia</taxon>
        <taxon>Lophotrochozoa</taxon>
        <taxon>Mollusca</taxon>
        <taxon>Bivalvia</taxon>
        <taxon>Autobranchia</taxon>
        <taxon>Pteriomorphia</taxon>
        <taxon>Pterioida</taxon>
        <taxon>Pterioidea</taxon>
        <taxon>Pteriidae</taxon>
        <taxon>Pinctada</taxon>
    </lineage>
</organism>
<reference evidence="3" key="1">
    <citation type="submission" date="2019-08" db="EMBL/GenBank/DDBJ databases">
        <title>The improved chromosome-level genome for the pearl oyster Pinctada fucata martensii using PacBio sequencing and Hi-C.</title>
        <authorList>
            <person name="Zheng Z."/>
        </authorList>
    </citation>
    <scope>NUCLEOTIDE SEQUENCE</scope>
    <source>
        <strain evidence="3">ZZ-2019</strain>
        <tissue evidence="3">Adductor muscle</tissue>
    </source>
</reference>
<evidence type="ECO:0000256" key="2">
    <source>
        <dbReference type="SAM" id="MobiDB-lite"/>
    </source>
</evidence>
<gene>
    <name evidence="3" type="ORF">FSP39_024218</name>
</gene>
<feature type="coiled-coil region" evidence="1">
    <location>
        <begin position="85"/>
        <end position="119"/>
    </location>
</feature>
<protein>
    <submittedName>
        <fullName evidence="3">Uncharacterized protein</fullName>
    </submittedName>
</protein>
<name>A0AA88YPI6_PINIB</name>
<comment type="caution">
    <text evidence="3">The sequence shown here is derived from an EMBL/GenBank/DDBJ whole genome shotgun (WGS) entry which is preliminary data.</text>
</comment>
<feature type="region of interest" description="Disordered" evidence="2">
    <location>
        <begin position="26"/>
        <end position="70"/>
    </location>
</feature>
<dbReference type="AlphaFoldDB" id="A0AA88YPI6"/>
<evidence type="ECO:0000313" key="4">
    <source>
        <dbReference type="Proteomes" id="UP001186944"/>
    </source>
</evidence>
<evidence type="ECO:0000256" key="1">
    <source>
        <dbReference type="SAM" id="Coils"/>
    </source>
</evidence>
<proteinExistence type="predicted"/>
<feature type="compositionally biased region" description="Basic and acidic residues" evidence="2">
    <location>
        <begin position="316"/>
        <end position="326"/>
    </location>
</feature>
<evidence type="ECO:0000313" key="3">
    <source>
        <dbReference type="EMBL" id="KAK3109159.1"/>
    </source>
</evidence>